<evidence type="ECO:0000313" key="2">
    <source>
        <dbReference type="EnsemblPlants" id="LPERR01G20780.1"/>
    </source>
</evidence>
<reference evidence="2 3" key="1">
    <citation type="submission" date="2012-08" db="EMBL/GenBank/DDBJ databases">
        <title>Oryza genome evolution.</title>
        <authorList>
            <person name="Wing R.A."/>
        </authorList>
    </citation>
    <scope>NUCLEOTIDE SEQUENCE</scope>
</reference>
<sequence length="194" mass="20771">MKFDGLFCKSATNISSSFTKLPANSAASRRGLLLRCLSSHLHGSLPYRRLPISVRLEAMGHAAAFLDTPRNPVLAGRVVGGGSDRLRRSSVVRAHAEEERCRAAACSDSRTGVTQAVVLASGLLSSSSDPSTAPAPSASLTRSTSPWGIGRRISIGSSGKHIFILEVAGNNTRNVPVQELRLYFHKDYQVAQRT</sequence>
<proteinExistence type="predicted"/>
<name>A0A0D9V3F5_9ORYZ</name>
<protein>
    <submittedName>
        <fullName evidence="2">Uncharacterized protein</fullName>
    </submittedName>
</protein>
<evidence type="ECO:0000313" key="3">
    <source>
        <dbReference type="Proteomes" id="UP000032180"/>
    </source>
</evidence>
<dbReference type="Proteomes" id="UP000032180">
    <property type="component" value="Chromosome 1"/>
</dbReference>
<reference evidence="2" key="3">
    <citation type="submission" date="2015-04" db="UniProtKB">
        <authorList>
            <consortium name="EnsemblPlants"/>
        </authorList>
    </citation>
    <scope>IDENTIFICATION</scope>
</reference>
<dbReference type="Gramene" id="LPERR01G20780.1">
    <property type="protein sequence ID" value="LPERR01G20780.1"/>
    <property type="gene ID" value="LPERR01G20780"/>
</dbReference>
<evidence type="ECO:0000256" key="1">
    <source>
        <dbReference type="SAM" id="MobiDB-lite"/>
    </source>
</evidence>
<organism evidence="2 3">
    <name type="scientific">Leersia perrieri</name>
    <dbReference type="NCBI Taxonomy" id="77586"/>
    <lineage>
        <taxon>Eukaryota</taxon>
        <taxon>Viridiplantae</taxon>
        <taxon>Streptophyta</taxon>
        <taxon>Embryophyta</taxon>
        <taxon>Tracheophyta</taxon>
        <taxon>Spermatophyta</taxon>
        <taxon>Magnoliopsida</taxon>
        <taxon>Liliopsida</taxon>
        <taxon>Poales</taxon>
        <taxon>Poaceae</taxon>
        <taxon>BOP clade</taxon>
        <taxon>Oryzoideae</taxon>
        <taxon>Oryzeae</taxon>
        <taxon>Oryzinae</taxon>
        <taxon>Leersia</taxon>
    </lineage>
</organism>
<feature type="region of interest" description="Disordered" evidence="1">
    <location>
        <begin position="124"/>
        <end position="144"/>
    </location>
</feature>
<dbReference type="EnsemblPlants" id="LPERR01G20780.1">
    <property type="protein sequence ID" value="LPERR01G20780.1"/>
    <property type="gene ID" value="LPERR01G20780"/>
</dbReference>
<reference evidence="3" key="2">
    <citation type="submission" date="2013-12" db="EMBL/GenBank/DDBJ databases">
        <authorList>
            <person name="Yu Y."/>
            <person name="Lee S."/>
            <person name="de Baynast K."/>
            <person name="Wissotski M."/>
            <person name="Liu L."/>
            <person name="Talag J."/>
            <person name="Goicoechea J."/>
            <person name="Angelova A."/>
            <person name="Jetty R."/>
            <person name="Kudrna D."/>
            <person name="Golser W."/>
            <person name="Rivera L."/>
            <person name="Zhang J."/>
            <person name="Wing R."/>
        </authorList>
    </citation>
    <scope>NUCLEOTIDE SEQUENCE</scope>
</reference>
<dbReference type="AlphaFoldDB" id="A0A0D9V3F5"/>
<keyword evidence="3" id="KW-1185">Reference proteome</keyword>
<accession>A0A0D9V3F5</accession>
<dbReference type="HOGENOM" id="CLU_1596877_0_0_1"/>